<dbReference type="InterPro" id="IPR001509">
    <property type="entry name" value="Epimerase_deHydtase"/>
</dbReference>
<organism evidence="2">
    <name type="scientific">candidate division WOR-3 bacterium</name>
    <dbReference type="NCBI Taxonomy" id="2052148"/>
    <lineage>
        <taxon>Bacteria</taxon>
        <taxon>Bacteria division WOR-3</taxon>
    </lineage>
</organism>
<dbReference type="Gene3D" id="3.40.50.720">
    <property type="entry name" value="NAD(P)-binding Rossmann-like Domain"/>
    <property type="match status" value="2"/>
</dbReference>
<dbReference type="InterPro" id="IPR036291">
    <property type="entry name" value="NAD(P)-bd_dom_sf"/>
</dbReference>
<comment type="caution">
    <text evidence="2">The sequence shown here is derived from an EMBL/GenBank/DDBJ whole genome shotgun (WGS) entry which is preliminary data.</text>
</comment>
<proteinExistence type="predicted"/>
<dbReference type="SUPFAM" id="SSF51735">
    <property type="entry name" value="NAD(P)-binding Rossmann-fold domains"/>
    <property type="match status" value="1"/>
</dbReference>
<dbReference type="Proteomes" id="UP000885672">
    <property type="component" value="Unassembled WGS sequence"/>
</dbReference>
<protein>
    <submittedName>
        <fullName evidence="2">NAD-dependent epimerase/dehydratase family protein</fullName>
    </submittedName>
</protein>
<dbReference type="Gene3D" id="3.90.25.10">
    <property type="entry name" value="UDP-galactose 4-epimerase, domain 1"/>
    <property type="match status" value="1"/>
</dbReference>
<dbReference type="PANTHER" id="PTHR43245:SF13">
    <property type="entry name" value="UDP-D-APIOSE_UDP-D-XYLOSE SYNTHASE 2"/>
    <property type="match status" value="1"/>
</dbReference>
<gene>
    <name evidence="2" type="ORF">ENN51_06220</name>
</gene>
<dbReference type="InterPro" id="IPR050177">
    <property type="entry name" value="Lipid_A_modif_metabolic_enz"/>
</dbReference>
<dbReference type="Pfam" id="PF01370">
    <property type="entry name" value="Epimerase"/>
    <property type="match status" value="2"/>
</dbReference>
<reference evidence="2" key="1">
    <citation type="journal article" date="2020" name="mSystems">
        <title>Genome- and Community-Level Interaction Insights into Carbon Utilization and Element Cycling Functions of Hydrothermarchaeota in Hydrothermal Sediment.</title>
        <authorList>
            <person name="Zhou Z."/>
            <person name="Liu Y."/>
            <person name="Xu W."/>
            <person name="Pan J."/>
            <person name="Luo Z.H."/>
            <person name="Li M."/>
        </authorList>
    </citation>
    <scope>NUCLEOTIDE SEQUENCE [LARGE SCALE GENOMIC DNA]</scope>
    <source>
        <strain evidence="2">SpSt-1182</strain>
    </source>
</reference>
<dbReference type="AlphaFoldDB" id="A0A7V0XFN3"/>
<dbReference type="EMBL" id="DSBX01000229">
    <property type="protein sequence ID" value="HDQ99861.1"/>
    <property type="molecule type" value="Genomic_DNA"/>
</dbReference>
<dbReference type="PANTHER" id="PTHR43245">
    <property type="entry name" value="BIFUNCTIONAL POLYMYXIN RESISTANCE PROTEIN ARNA"/>
    <property type="match status" value="1"/>
</dbReference>
<feature type="domain" description="NAD-dependent epimerase/dehydratase" evidence="1">
    <location>
        <begin position="73"/>
        <end position="205"/>
    </location>
</feature>
<accession>A0A7V0XFN3</accession>
<evidence type="ECO:0000259" key="1">
    <source>
        <dbReference type="Pfam" id="PF01370"/>
    </source>
</evidence>
<feature type="domain" description="NAD-dependent epimerase/dehydratase" evidence="1">
    <location>
        <begin position="3"/>
        <end position="67"/>
    </location>
</feature>
<name>A0A7V0XFN3_UNCW3</name>
<sequence length="285" mass="29951">MRWLVTGGAGFIGSHVVAGLLLRGEAVRVLDLRPTGNPACEFVPGDARDAAVAGRACAGVDVVLHHAPGLSAMLGAAVRAGVRRFVFASSCAVYGNPDRLPCDERRAPNPLSRYAADKLSDEFRCRRAAERDALETVVLRYFNVFGPRQIANGDYAAVVPGFVRALLAGRRPVLHGDGGQTRDFTPVALVVRANVAAGTAALAGRHLVSNVGTGKPTTLRELVALAGRLTGRVLEPVFAPERPGGIRHSVASTEVLREKLGVVPAEPFEGALAELVAWCRAEAGA</sequence>
<evidence type="ECO:0000313" key="2">
    <source>
        <dbReference type="EMBL" id="HDQ99861.1"/>
    </source>
</evidence>